<dbReference type="EMBL" id="KB445585">
    <property type="protein sequence ID" value="EMD86164.1"/>
    <property type="molecule type" value="Genomic_DNA"/>
</dbReference>
<dbReference type="HOGENOM" id="CLU_2704625_0_0_1"/>
<evidence type="ECO:0000313" key="2">
    <source>
        <dbReference type="EMBL" id="EMD86164.1"/>
    </source>
</evidence>
<name>M2TI33_COCH5</name>
<organism evidence="2 3">
    <name type="scientific">Cochliobolus heterostrophus (strain C5 / ATCC 48332 / race O)</name>
    <name type="common">Southern corn leaf blight fungus</name>
    <name type="synonym">Bipolaris maydis</name>
    <dbReference type="NCBI Taxonomy" id="701091"/>
    <lineage>
        <taxon>Eukaryota</taxon>
        <taxon>Fungi</taxon>
        <taxon>Dikarya</taxon>
        <taxon>Ascomycota</taxon>
        <taxon>Pezizomycotina</taxon>
        <taxon>Dothideomycetes</taxon>
        <taxon>Pleosporomycetidae</taxon>
        <taxon>Pleosporales</taxon>
        <taxon>Pleosporineae</taxon>
        <taxon>Pleosporaceae</taxon>
        <taxon>Bipolaris</taxon>
    </lineage>
</organism>
<evidence type="ECO:0000256" key="1">
    <source>
        <dbReference type="SAM" id="MobiDB-lite"/>
    </source>
</evidence>
<feature type="compositionally biased region" description="Basic and acidic residues" evidence="1">
    <location>
        <begin position="56"/>
        <end position="65"/>
    </location>
</feature>
<dbReference type="Proteomes" id="UP000016936">
    <property type="component" value="Unassembled WGS sequence"/>
</dbReference>
<accession>M2TI33</accession>
<evidence type="ECO:0000313" key="3">
    <source>
        <dbReference type="Proteomes" id="UP000016936"/>
    </source>
</evidence>
<protein>
    <submittedName>
        <fullName evidence="2">Uncharacterized protein</fullName>
    </submittedName>
</protein>
<proteinExistence type="predicted"/>
<keyword evidence="3" id="KW-1185">Reference proteome</keyword>
<reference evidence="3" key="2">
    <citation type="journal article" date="2013" name="PLoS Genet.">
        <title>Comparative genome structure, secondary metabolite, and effector coding capacity across Cochliobolus pathogens.</title>
        <authorList>
            <person name="Condon B.J."/>
            <person name="Leng Y."/>
            <person name="Wu D."/>
            <person name="Bushley K.E."/>
            <person name="Ohm R.A."/>
            <person name="Otillar R."/>
            <person name="Martin J."/>
            <person name="Schackwitz W."/>
            <person name="Grimwood J."/>
            <person name="MohdZainudin N."/>
            <person name="Xue C."/>
            <person name="Wang R."/>
            <person name="Manning V.A."/>
            <person name="Dhillon B."/>
            <person name="Tu Z.J."/>
            <person name="Steffenson B.J."/>
            <person name="Salamov A."/>
            <person name="Sun H."/>
            <person name="Lowry S."/>
            <person name="LaButti K."/>
            <person name="Han J."/>
            <person name="Copeland A."/>
            <person name="Lindquist E."/>
            <person name="Barry K."/>
            <person name="Schmutz J."/>
            <person name="Baker S.E."/>
            <person name="Ciuffetti L.M."/>
            <person name="Grigoriev I.V."/>
            <person name="Zhong S."/>
            <person name="Turgeon B.G."/>
        </authorList>
    </citation>
    <scope>NUCLEOTIDE SEQUENCE [LARGE SCALE GENOMIC DNA]</scope>
    <source>
        <strain evidence="3">C5 / ATCC 48332 / race O</strain>
    </source>
</reference>
<feature type="region of interest" description="Disordered" evidence="1">
    <location>
        <begin position="1"/>
        <end position="73"/>
    </location>
</feature>
<dbReference type="AlphaFoldDB" id="M2TI33"/>
<sequence length="73" mass="7535">MGGGGGLPHLESNGDHVVLAKGCSNNSGGAKSGRQKGSEESEAFGGSSTESPSQQPDHERRDQRLGSRRLVMA</sequence>
<gene>
    <name evidence="2" type="ORF">COCHEDRAFT_1023935</name>
</gene>
<reference evidence="2 3" key="1">
    <citation type="journal article" date="2012" name="PLoS Pathog.">
        <title>Diverse lifestyles and strategies of plant pathogenesis encoded in the genomes of eighteen Dothideomycetes fungi.</title>
        <authorList>
            <person name="Ohm R.A."/>
            <person name="Feau N."/>
            <person name="Henrissat B."/>
            <person name="Schoch C.L."/>
            <person name="Horwitz B.A."/>
            <person name="Barry K.W."/>
            <person name="Condon B.J."/>
            <person name="Copeland A.C."/>
            <person name="Dhillon B."/>
            <person name="Glaser F."/>
            <person name="Hesse C.N."/>
            <person name="Kosti I."/>
            <person name="LaButti K."/>
            <person name="Lindquist E.A."/>
            <person name="Lucas S."/>
            <person name="Salamov A.A."/>
            <person name="Bradshaw R.E."/>
            <person name="Ciuffetti L."/>
            <person name="Hamelin R.C."/>
            <person name="Kema G.H.J."/>
            <person name="Lawrence C."/>
            <person name="Scott J.A."/>
            <person name="Spatafora J.W."/>
            <person name="Turgeon B.G."/>
            <person name="de Wit P.J.G.M."/>
            <person name="Zhong S."/>
            <person name="Goodwin S.B."/>
            <person name="Grigoriev I.V."/>
        </authorList>
    </citation>
    <scope>NUCLEOTIDE SEQUENCE [LARGE SCALE GENOMIC DNA]</scope>
    <source>
        <strain evidence="3">C5 / ATCC 48332 / race O</strain>
    </source>
</reference>